<dbReference type="SUPFAM" id="SSF82171">
    <property type="entry name" value="DPP6 N-terminal domain-like"/>
    <property type="match status" value="1"/>
</dbReference>
<dbReference type="InterPro" id="IPR015943">
    <property type="entry name" value="WD40/YVTN_repeat-like_dom_sf"/>
</dbReference>
<proteinExistence type="predicted"/>
<dbReference type="PANTHER" id="PTHR19879">
    <property type="entry name" value="TRANSCRIPTION INITIATION FACTOR TFIID"/>
    <property type="match status" value="1"/>
</dbReference>
<evidence type="ECO:0000313" key="3">
    <source>
        <dbReference type="Proteomes" id="UP000059188"/>
    </source>
</evidence>
<keyword evidence="1" id="KW-0853">WD repeat</keyword>
<feature type="repeat" description="WD" evidence="1">
    <location>
        <begin position="83"/>
        <end position="124"/>
    </location>
</feature>
<accession>A0A0B7FUI1</accession>
<dbReference type="AlphaFoldDB" id="A0A0B7FUI1"/>
<name>A0A0B7FUI1_THACB</name>
<dbReference type="Pfam" id="PF00400">
    <property type="entry name" value="WD40"/>
    <property type="match status" value="2"/>
</dbReference>
<dbReference type="Gene3D" id="2.130.10.10">
    <property type="entry name" value="YVTN repeat-like/Quinoprotein amine dehydrogenase"/>
    <property type="match status" value="1"/>
</dbReference>
<reference evidence="2 3" key="1">
    <citation type="submission" date="2014-11" db="EMBL/GenBank/DDBJ databases">
        <authorList>
            <person name="Wibberg Daniel"/>
        </authorList>
    </citation>
    <scope>NUCLEOTIDE SEQUENCE [LARGE SCALE GENOMIC DNA]</scope>
    <source>
        <strain evidence="2">Rhizoctonia solani AG1-IB 7/3/14</strain>
    </source>
</reference>
<dbReference type="PANTHER" id="PTHR19879:SF9">
    <property type="entry name" value="TRANSCRIPTION INITIATION FACTOR TFIID SUBUNIT 5"/>
    <property type="match status" value="1"/>
</dbReference>
<organism evidence="2 3">
    <name type="scientific">Thanatephorus cucumeris (strain AG1-IB / isolate 7/3/14)</name>
    <name type="common">Lettuce bottom rot fungus</name>
    <name type="synonym">Rhizoctonia solani</name>
    <dbReference type="NCBI Taxonomy" id="1108050"/>
    <lineage>
        <taxon>Eukaryota</taxon>
        <taxon>Fungi</taxon>
        <taxon>Dikarya</taxon>
        <taxon>Basidiomycota</taxon>
        <taxon>Agaricomycotina</taxon>
        <taxon>Agaricomycetes</taxon>
        <taxon>Cantharellales</taxon>
        <taxon>Ceratobasidiaceae</taxon>
        <taxon>Rhizoctonia</taxon>
        <taxon>Rhizoctonia solani AG-1</taxon>
    </lineage>
</organism>
<dbReference type="SMART" id="SM00320">
    <property type="entry name" value="WD40"/>
    <property type="match status" value="2"/>
</dbReference>
<sequence>MLPFWPRSRPVSVAYTPRTSGLVQPAGTAIDRRQLALIATWKVSATGVWSFGLSADGTRLAAPTENSIDVYSTTTGESVLSLTDERTRGVLRVTISPDGTRVAFVGNDKIAYLWDIANKGKVSQLLPHGTSGVESIAFSPDGSHVACGMDNGDIYMRELQQQVSSVVLLRGHT</sequence>
<dbReference type="STRING" id="1108050.A0A0B7FUI1"/>
<dbReference type="Proteomes" id="UP000059188">
    <property type="component" value="Unassembled WGS sequence"/>
</dbReference>
<evidence type="ECO:0000313" key="2">
    <source>
        <dbReference type="EMBL" id="CEL59903.1"/>
    </source>
</evidence>
<dbReference type="InterPro" id="IPR001680">
    <property type="entry name" value="WD40_rpt"/>
</dbReference>
<evidence type="ECO:0000256" key="1">
    <source>
        <dbReference type="PROSITE-ProRule" id="PRU00221"/>
    </source>
</evidence>
<keyword evidence="3" id="KW-1185">Reference proteome</keyword>
<dbReference type="EMBL" id="LN679139">
    <property type="protein sequence ID" value="CEL59903.1"/>
    <property type="molecule type" value="Genomic_DNA"/>
</dbReference>
<dbReference type="PROSITE" id="PS50082">
    <property type="entry name" value="WD_REPEATS_2"/>
    <property type="match status" value="1"/>
</dbReference>
<protein>
    <submittedName>
        <fullName evidence="2">Uncharacterized protein</fullName>
    </submittedName>
</protein>
<gene>
    <name evidence="2" type="ORF">RSOLAG1IB_09187</name>
</gene>